<feature type="signal peptide" evidence="1">
    <location>
        <begin position="1"/>
        <end position="17"/>
    </location>
</feature>
<evidence type="ECO:0000259" key="2">
    <source>
        <dbReference type="Pfam" id="PF02408"/>
    </source>
</evidence>
<accession>G0MRT3</accession>
<dbReference type="FunCoup" id="G0MRT3">
    <property type="interactions" value="118"/>
</dbReference>
<proteinExistence type="predicted"/>
<reference evidence="4" key="1">
    <citation type="submission" date="2011-07" db="EMBL/GenBank/DDBJ databases">
        <authorList>
            <consortium name="Caenorhabditis brenneri Sequencing and Analysis Consortium"/>
            <person name="Wilson R.K."/>
        </authorList>
    </citation>
    <scope>NUCLEOTIDE SEQUENCE [LARGE SCALE GENOMIC DNA]</scope>
    <source>
        <strain evidence="4">PB2801</strain>
    </source>
</reference>
<dbReference type="AlphaFoldDB" id="G0MRT3"/>
<organism evidence="4">
    <name type="scientific">Caenorhabditis brenneri</name>
    <name type="common">Nematode worm</name>
    <dbReference type="NCBI Taxonomy" id="135651"/>
    <lineage>
        <taxon>Eukaryota</taxon>
        <taxon>Metazoa</taxon>
        <taxon>Ecdysozoa</taxon>
        <taxon>Nematoda</taxon>
        <taxon>Chromadorea</taxon>
        <taxon>Rhabditida</taxon>
        <taxon>Rhabditina</taxon>
        <taxon>Rhabditomorpha</taxon>
        <taxon>Rhabditoidea</taxon>
        <taxon>Rhabditidae</taxon>
        <taxon>Peloderinae</taxon>
        <taxon>Caenorhabditis</taxon>
    </lineage>
</organism>
<keyword evidence="1" id="KW-0732">Signal</keyword>
<dbReference type="eggNOG" id="ENOG502TFZ4">
    <property type="taxonomic scope" value="Eukaryota"/>
</dbReference>
<protein>
    <recommendedName>
        <fullName evidence="2">CUB-like domain-containing protein</fullName>
    </recommendedName>
</protein>
<dbReference type="HOGENOM" id="CLU_022349_3_0_1"/>
<dbReference type="OrthoDB" id="5801597at2759"/>
<dbReference type="EMBL" id="GL379809">
    <property type="protein sequence ID" value="EGT42629.1"/>
    <property type="molecule type" value="Genomic_DNA"/>
</dbReference>
<evidence type="ECO:0000313" key="4">
    <source>
        <dbReference type="Proteomes" id="UP000008068"/>
    </source>
</evidence>
<name>G0MRT3_CAEBE</name>
<sequence length="501" mass="55715">MQFILSAALFFIVSSKAADVTCPKGPITSNGAFPATGIAPFPANYGCAMEFNIPNGQIIKFMSQSNAVNENVDRMTIMDSAGTLYEMASGEALLYTPANYSKLWIQTKTDTANFYISWQYIDVTKYTKVWNPTGTILPLNLTSKSYYQFFSNQSQVVFHIGNLDRNNDPYLFNIYVYDGEDLNSRYIGTLSDLIQKPTLTGSTRNSLVLVNYYGSKSKSWGIANDWAAIAPYKDYNLIVMSQGIDYTYNAYIPDGLQSAITFYCIDSSESYITSLTLKDRSNGRQFVAFSPLTPTNNYPQLLTYNVNTQISQSLPQQILSNTFTMVLYHCETQLTISSGPLFIWTLAVPGRTGQIFSPSAWNPLTFNQKPYSTNFSKKLQSSLDKGLSISASTQKLKFTFNFGYLIINNPTEQINIEIGSSDSQPFSLGFNHTALNIGTQEAYGTYMSTSFTGKTLMSEFAMTFRMESNATTTPAPVETTTKSSAVILNISLLTLFIAKLF</sequence>
<dbReference type="InParanoid" id="G0MRT3"/>
<dbReference type="InterPro" id="IPR003366">
    <property type="entry name" value="CUB-like_dom"/>
</dbReference>
<feature type="chain" id="PRO_5003403489" description="CUB-like domain-containing protein" evidence="1">
    <location>
        <begin position="18"/>
        <end position="501"/>
    </location>
</feature>
<dbReference type="PANTHER" id="PTHR47920">
    <property type="entry name" value="PROTEIN CBG13378-RELATED"/>
    <property type="match status" value="1"/>
</dbReference>
<dbReference type="STRING" id="135651.G0MRT3"/>
<dbReference type="PANTHER" id="PTHR47920:SF1">
    <property type="entry name" value="CUB-LIKE DOMAIN-CONTAINING PROTEIN"/>
    <property type="match status" value="1"/>
</dbReference>
<dbReference type="Proteomes" id="UP000008068">
    <property type="component" value="Unassembled WGS sequence"/>
</dbReference>
<evidence type="ECO:0000256" key="1">
    <source>
        <dbReference type="SAM" id="SignalP"/>
    </source>
</evidence>
<keyword evidence="4" id="KW-1185">Reference proteome</keyword>
<dbReference type="Pfam" id="PF02408">
    <property type="entry name" value="CUB_2"/>
    <property type="match status" value="1"/>
</dbReference>
<gene>
    <name evidence="3" type="ORF">CAEBREN_26423</name>
</gene>
<feature type="domain" description="CUB-like" evidence="2">
    <location>
        <begin position="17"/>
        <end position="123"/>
    </location>
</feature>
<evidence type="ECO:0000313" key="3">
    <source>
        <dbReference type="EMBL" id="EGT42629.1"/>
    </source>
</evidence>